<keyword evidence="2" id="KW-0808">Transferase</keyword>
<comment type="similarity">
    <text evidence="1">Belongs to the sulfotransferase 1 family.</text>
</comment>
<dbReference type="InterPro" id="IPR027417">
    <property type="entry name" value="P-loop_NTPase"/>
</dbReference>
<protein>
    <submittedName>
        <fullName evidence="4">Sulfotransferase domain-containing protein</fullName>
    </submittedName>
</protein>
<organism evidence="4 5">
    <name type="scientific">Mesorhizobium qingshengii</name>
    <dbReference type="NCBI Taxonomy" id="1165689"/>
    <lineage>
        <taxon>Bacteria</taxon>
        <taxon>Pseudomonadati</taxon>
        <taxon>Pseudomonadota</taxon>
        <taxon>Alphaproteobacteria</taxon>
        <taxon>Hyphomicrobiales</taxon>
        <taxon>Phyllobacteriaceae</taxon>
        <taxon>Mesorhizobium</taxon>
    </lineage>
</organism>
<dbReference type="Gene3D" id="3.40.50.300">
    <property type="entry name" value="P-loop containing nucleotide triphosphate hydrolases"/>
    <property type="match status" value="1"/>
</dbReference>
<comment type="caution">
    <text evidence="4">The sequence shown here is derived from an EMBL/GenBank/DDBJ whole genome shotgun (WGS) entry which is preliminary data.</text>
</comment>
<dbReference type="Pfam" id="PF00685">
    <property type="entry name" value="Sulfotransfer_1"/>
    <property type="match status" value="1"/>
</dbReference>
<keyword evidence="5" id="KW-1185">Reference proteome</keyword>
<dbReference type="PANTHER" id="PTHR11783">
    <property type="entry name" value="SULFOTRANSFERASE SULT"/>
    <property type="match status" value="1"/>
</dbReference>
<dbReference type="Proteomes" id="UP001152178">
    <property type="component" value="Unassembled WGS sequence"/>
</dbReference>
<dbReference type="EMBL" id="JAPFQA010000014">
    <property type="protein sequence ID" value="MCZ8547391.1"/>
    <property type="molecule type" value="Genomic_DNA"/>
</dbReference>
<feature type="domain" description="Sulfotransferase" evidence="3">
    <location>
        <begin position="8"/>
        <end position="269"/>
    </location>
</feature>
<accession>A0ABT4R0L2</accession>
<evidence type="ECO:0000256" key="1">
    <source>
        <dbReference type="ARBA" id="ARBA00005771"/>
    </source>
</evidence>
<reference evidence="4" key="1">
    <citation type="submission" date="2022-11" db="EMBL/GenBank/DDBJ databases">
        <authorList>
            <person name="Coimbra C."/>
        </authorList>
    </citation>
    <scope>NUCLEOTIDE SEQUENCE</scope>
    <source>
        <strain evidence="4">Jales19</strain>
    </source>
</reference>
<name>A0ABT4R0L2_9HYPH</name>
<sequence>MSHQSGIVWLASYPKSGNTWTRHFLHSLLKVLHGEGGTQSINDIGRFSSGEAGRWRYTKFAGKEITAEDYDSIPTLRPKVQVALADEVDGVAFIKTHNALLMDKGQPIINPAATAGAVYIVRNPLDVVISLSHHRGKSVDDTIDFMASEGMRTEISDKQVYEIWGSWSEHVHSWTRVQHPAIYVMRYEDMLSEPAKTFGGLARHLKMNPSPAELATALSMSSFENLQAEEKSSGFRERPEAATAGFFRAGKAEQWREVLTPAQVDGIVTGHRLQMEKFGYLPL</sequence>
<gene>
    <name evidence="4" type="ORF">OOJ09_24650</name>
</gene>
<evidence type="ECO:0000259" key="3">
    <source>
        <dbReference type="Pfam" id="PF00685"/>
    </source>
</evidence>
<evidence type="ECO:0000256" key="2">
    <source>
        <dbReference type="ARBA" id="ARBA00022679"/>
    </source>
</evidence>
<dbReference type="InterPro" id="IPR000863">
    <property type="entry name" value="Sulfotransferase_dom"/>
</dbReference>
<evidence type="ECO:0000313" key="5">
    <source>
        <dbReference type="Proteomes" id="UP001152178"/>
    </source>
</evidence>
<proteinExistence type="inferred from homology"/>
<evidence type="ECO:0000313" key="4">
    <source>
        <dbReference type="EMBL" id="MCZ8547391.1"/>
    </source>
</evidence>
<dbReference type="SUPFAM" id="SSF52540">
    <property type="entry name" value="P-loop containing nucleoside triphosphate hydrolases"/>
    <property type="match status" value="1"/>
</dbReference>
<dbReference type="RefSeq" id="WP_269907691.1">
    <property type="nucleotide sequence ID" value="NZ_JAPFQA010000014.1"/>
</dbReference>